<proteinExistence type="predicted"/>
<organism evidence="1 2">
    <name type="scientific">Podospora pseudopauciseta</name>
    <dbReference type="NCBI Taxonomy" id="2093780"/>
    <lineage>
        <taxon>Eukaryota</taxon>
        <taxon>Fungi</taxon>
        <taxon>Dikarya</taxon>
        <taxon>Ascomycota</taxon>
        <taxon>Pezizomycotina</taxon>
        <taxon>Sordariomycetes</taxon>
        <taxon>Sordariomycetidae</taxon>
        <taxon>Sordariales</taxon>
        <taxon>Podosporaceae</taxon>
        <taxon>Podospora</taxon>
    </lineage>
</organism>
<accession>A0ABR0HBL3</accession>
<dbReference type="EMBL" id="JAFFHB010000005">
    <property type="protein sequence ID" value="KAK4665387.1"/>
    <property type="molecule type" value="Genomic_DNA"/>
</dbReference>
<sequence>MGPLSQRGWVLQEHALARRAIFFTEKQTYWECGEGVMCQCMTMMKNQLAMFLGNPNFPNLISKDSQEEKIQRYQKLHTASYPRSRQWVALVCLMRDLRRRDCSGGAYYGFTAGTRRRWSGSSLVSSKPLALCLPGRAWLYEGGIEYISPPFGEIQWYELTSLWFGDAQSLSPASDGRGAYSQGSLLAKARDYDVSSAGDGERRIEMDSPGGSEQKETKCVVLGSTRSVMLEEGVCYVIFVRAARGERWRRRCKSELVLVLCLGNVSSAGLRE</sequence>
<dbReference type="GeneID" id="87932110"/>
<dbReference type="PANTHER" id="PTHR33112">
    <property type="entry name" value="DOMAIN PROTEIN, PUTATIVE-RELATED"/>
    <property type="match status" value="1"/>
</dbReference>
<comment type="caution">
    <text evidence="1">The sequence shown here is derived from an EMBL/GenBank/DDBJ whole genome shotgun (WGS) entry which is preliminary data.</text>
</comment>
<evidence type="ECO:0000313" key="1">
    <source>
        <dbReference type="EMBL" id="KAK4665387.1"/>
    </source>
</evidence>
<protein>
    <recommendedName>
        <fullName evidence="3">Heterokaryon incompatibility domain-containing protein</fullName>
    </recommendedName>
</protein>
<dbReference type="RefSeq" id="XP_062765353.1">
    <property type="nucleotide sequence ID" value="XM_062911767.1"/>
</dbReference>
<gene>
    <name evidence="1" type="ORF">QC763_401395</name>
</gene>
<dbReference type="Proteomes" id="UP001326199">
    <property type="component" value="Unassembled WGS sequence"/>
</dbReference>
<reference evidence="1 2" key="1">
    <citation type="journal article" date="2023" name="bioRxiv">
        <title>High-quality genome assemblies of four members of thePodospora anserinaspecies complex.</title>
        <authorList>
            <person name="Ament-Velasquez S.L."/>
            <person name="Vogan A.A."/>
            <person name="Wallerman O."/>
            <person name="Hartmann F."/>
            <person name="Gautier V."/>
            <person name="Silar P."/>
            <person name="Giraud T."/>
            <person name="Johannesson H."/>
        </authorList>
    </citation>
    <scope>NUCLEOTIDE SEQUENCE [LARGE SCALE GENOMIC DNA]</scope>
    <source>
        <strain evidence="1 2">CBS 411.78</strain>
    </source>
</reference>
<evidence type="ECO:0000313" key="2">
    <source>
        <dbReference type="Proteomes" id="UP001326199"/>
    </source>
</evidence>
<name>A0ABR0HBL3_9PEZI</name>
<keyword evidence="2" id="KW-1185">Reference proteome</keyword>
<evidence type="ECO:0008006" key="3">
    <source>
        <dbReference type="Google" id="ProtNLM"/>
    </source>
</evidence>
<dbReference type="PANTHER" id="PTHR33112:SF10">
    <property type="entry name" value="TOL"/>
    <property type="match status" value="1"/>
</dbReference>